<comment type="similarity">
    <text evidence="8">Belongs to the APP family.</text>
</comment>
<dbReference type="Gene3D" id="2.30.29.30">
    <property type="entry name" value="Pleckstrin-homology domain (PH domain)/Phosphotyrosine-binding domain (PTB)"/>
    <property type="match status" value="1"/>
</dbReference>
<evidence type="ECO:0000256" key="4">
    <source>
        <dbReference type="ARBA" id="ARBA00022989"/>
    </source>
</evidence>
<evidence type="ECO:0000256" key="3">
    <source>
        <dbReference type="ARBA" id="ARBA00022729"/>
    </source>
</evidence>
<feature type="domain" description="E1" evidence="11">
    <location>
        <begin position="1"/>
        <end position="157"/>
    </location>
</feature>
<keyword evidence="4 10" id="KW-1133">Transmembrane helix</keyword>
<evidence type="ECO:0000256" key="8">
    <source>
        <dbReference type="PROSITE-ProRule" id="PRU01217"/>
    </source>
</evidence>
<dbReference type="Pfam" id="PF12924">
    <property type="entry name" value="APP_Cu_bd"/>
    <property type="match status" value="1"/>
</dbReference>
<dbReference type="InterPro" id="IPR036669">
    <property type="entry name" value="Amyloid_Cu-bd_sf"/>
</dbReference>
<dbReference type="SUPFAM" id="SSF109843">
    <property type="entry name" value="CAPPD, an extracellular domain of amyloid beta A4 protein"/>
    <property type="match status" value="1"/>
</dbReference>
<keyword evidence="6 8" id="KW-1015">Disulfide bond</keyword>
<evidence type="ECO:0000259" key="11">
    <source>
        <dbReference type="PROSITE" id="PS51869"/>
    </source>
</evidence>
<dbReference type="InterPro" id="IPR019745">
    <property type="entry name" value="Amyloid_glyco_intracell_CS"/>
</dbReference>
<dbReference type="Gene3D" id="1.20.120.770">
    <property type="entry name" value="Amyloid precursor protein, E2 domain"/>
    <property type="match status" value="1"/>
</dbReference>
<dbReference type="PROSITE" id="PS00319">
    <property type="entry name" value="APP_CUBD"/>
    <property type="match status" value="1"/>
</dbReference>
<dbReference type="GO" id="GO:0008201">
    <property type="term" value="F:heparin binding"/>
    <property type="evidence" value="ECO:0007669"/>
    <property type="project" value="UniProtKB-UniRule"/>
</dbReference>
<dbReference type="InterPro" id="IPR011178">
    <property type="entry name" value="Amyloid_glyco_Cu-bd"/>
</dbReference>
<evidence type="ECO:0008006" key="15">
    <source>
        <dbReference type="Google" id="ProtNLM"/>
    </source>
</evidence>
<proteinExistence type="inferred from homology"/>
<feature type="disulfide bond" evidence="8">
    <location>
        <begin position="126"/>
        <end position="154"/>
    </location>
</feature>
<feature type="domain" description="E2" evidence="12">
    <location>
        <begin position="244"/>
        <end position="442"/>
    </location>
</feature>
<evidence type="ECO:0000256" key="1">
    <source>
        <dbReference type="ARBA" id="ARBA00004479"/>
    </source>
</evidence>
<feature type="compositionally biased region" description="Basic and acidic residues" evidence="9">
    <location>
        <begin position="482"/>
        <end position="509"/>
    </location>
</feature>
<dbReference type="InterPro" id="IPR019543">
    <property type="entry name" value="APP_amyloid_C"/>
</dbReference>
<dbReference type="PROSITE" id="PS00320">
    <property type="entry name" value="APP_INTRA"/>
    <property type="match status" value="1"/>
</dbReference>
<comment type="caution">
    <text evidence="8">Lacks conserved residue(s) required for the propagation of feature annotation.</text>
</comment>
<dbReference type="InterPro" id="IPR036176">
    <property type="entry name" value="E2_sf"/>
</dbReference>
<dbReference type="InterPro" id="IPR019744">
    <property type="entry name" value="APP_CUBD_CS"/>
</dbReference>
<dbReference type="Proteomes" id="UP001461498">
    <property type="component" value="Unassembled WGS sequence"/>
</dbReference>
<evidence type="ECO:0000256" key="5">
    <source>
        <dbReference type="ARBA" id="ARBA00023136"/>
    </source>
</evidence>
<dbReference type="AlphaFoldDB" id="A0AAW1DLU7"/>
<dbReference type="GO" id="GO:0007409">
    <property type="term" value="P:axonogenesis"/>
    <property type="evidence" value="ECO:0007669"/>
    <property type="project" value="TreeGrafter"/>
</dbReference>
<feature type="region of interest" description="GFLD subdomain" evidence="8">
    <location>
        <begin position="1"/>
        <end position="91"/>
    </location>
</feature>
<dbReference type="PROSITE" id="PS51870">
    <property type="entry name" value="APP_E2"/>
    <property type="match status" value="1"/>
</dbReference>
<dbReference type="Pfam" id="PF12925">
    <property type="entry name" value="APP_E2"/>
    <property type="match status" value="1"/>
</dbReference>
<dbReference type="SMART" id="SM00006">
    <property type="entry name" value="A4_EXTRA"/>
    <property type="match status" value="1"/>
</dbReference>
<dbReference type="InterPro" id="IPR015849">
    <property type="entry name" value="Amyloid_glyco_heparin-bd"/>
</dbReference>
<dbReference type="PANTHER" id="PTHR23103:SF15">
    <property type="entry name" value="AMYLOID-BETA-LIKE PROTEIN"/>
    <property type="match status" value="1"/>
</dbReference>
<dbReference type="Pfam" id="PF02177">
    <property type="entry name" value="APP_N"/>
    <property type="match status" value="1"/>
</dbReference>
<comment type="caution">
    <text evidence="13">The sequence shown here is derived from an EMBL/GenBank/DDBJ whole genome shotgun (WGS) entry which is preliminary data.</text>
</comment>
<keyword evidence="7" id="KW-0325">Glycoprotein</keyword>
<dbReference type="PRINTS" id="PR00203">
    <property type="entry name" value="AMYLOIDA4"/>
</dbReference>
<dbReference type="GO" id="GO:0046914">
    <property type="term" value="F:transition metal ion binding"/>
    <property type="evidence" value="ECO:0007669"/>
    <property type="project" value="InterPro"/>
</dbReference>
<organism evidence="13 14">
    <name type="scientific">Rhynocoris fuscipes</name>
    <dbReference type="NCBI Taxonomy" id="488301"/>
    <lineage>
        <taxon>Eukaryota</taxon>
        <taxon>Metazoa</taxon>
        <taxon>Ecdysozoa</taxon>
        <taxon>Arthropoda</taxon>
        <taxon>Hexapoda</taxon>
        <taxon>Insecta</taxon>
        <taxon>Pterygota</taxon>
        <taxon>Neoptera</taxon>
        <taxon>Paraneoptera</taxon>
        <taxon>Hemiptera</taxon>
        <taxon>Heteroptera</taxon>
        <taxon>Panheteroptera</taxon>
        <taxon>Cimicomorpha</taxon>
        <taxon>Reduviidae</taxon>
        <taxon>Harpactorinae</taxon>
        <taxon>Harpactorini</taxon>
        <taxon>Rhynocoris</taxon>
    </lineage>
</organism>
<keyword evidence="3" id="KW-0732">Signal</keyword>
<accession>A0AAW1DLU7</accession>
<evidence type="ECO:0000256" key="6">
    <source>
        <dbReference type="ARBA" id="ARBA00023157"/>
    </source>
</evidence>
<feature type="compositionally biased region" description="Low complexity" evidence="9">
    <location>
        <begin position="217"/>
        <end position="230"/>
    </location>
</feature>
<feature type="compositionally biased region" description="Polar residues" evidence="9">
    <location>
        <begin position="527"/>
        <end position="536"/>
    </location>
</feature>
<dbReference type="Gene3D" id="3.30.1490.140">
    <property type="entry name" value="Amyloidogenic glycoprotein, copper-binding domain"/>
    <property type="match status" value="1"/>
</dbReference>
<sequence length="649" mass="74921">MLCHTKEDSYHSQYMTEAGRWTTDTTHKFTCPKEKMDILDYCKKVYPKHDITNIVESSHFIKILNWCKVGHTKCKKTAWVKPYRCLEGPFQSDALLVPENCLFDHIHNQTKCWEFEKWNLTAAQACQDRDMSLRTFAMLLPCGISLFSGVEFVCCPGKAEKNAIKKVVVPALPMGGSEVFDNIDDTDTDDLESDDDDSDSDDDEDDDDDDDYDGYDDGTTSGTTSTTTTTEPPPPPRPTTGLPTADPYFTNFDPRAEHQAYKEAQQRLEELHREKVTKVMKDWSDLEERYQDMRSSDPKLAEEFKQRMTLRFQQTVQSLEEEGNAEKHQLVAMHQQRVMAHINQRKKEAMTCYTQALNDSPINTHRVQKCLQKLLRALHKDRHHTISHYRHLLTSSLEQAEREKSMTLEHLVDIDHMVNQSLQMLDRFPELSSKISQLMSDYMQALRSKDDTPGSLLSMTREAEAAILDKYRADVTAMQEDKERERVLEKERKEAHKRERTELREEARKMNGAHYDPETVEDEHSTETVGPSSEPNSPIPILSEHEPQPYAHAMTHDISHNEPTYSVRREVYHRETKSVYFTLAFAGIALTVAMLIGVAVLRRRNARSPQNQGFIEVDQAATPEERHVANMQINGYENPTYKYFEVKEN</sequence>
<dbReference type="GO" id="GO:0016020">
    <property type="term" value="C:membrane"/>
    <property type="evidence" value="ECO:0007669"/>
    <property type="project" value="UniProtKB-SubCell"/>
</dbReference>
<gene>
    <name evidence="13" type="ORF">O3M35_000358</name>
</gene>
<dbReference type="GO" id="GO:0007417">
    <property type="term" value="P:central nervous system development"/>
    <property type="evidence" value="ECO:0007669"/>
    <property type="project" value="TreeGrafter"/>
</dbReference>
<evidence type="ECO:0000256" key="7">
    <source>
        <dbReference type="ARBA" id="ARBA00023180"/>
    </source>
</evidence>
<feature type="region of interest" description="Disordered" evidence="9">
    <location>
        <begin position="482"/>
        <end position="544"/>
    </location>
</feature>
<dbReference type="PANTHER" id="PTHR23103">
    <property type="entry name" value="ALZHEIMER'S DISEASE BETA-AMYLOID RELATED"/>
    <property type="match status" value="1"/>
</dbReference>
<dbReference type="InterPro" id="IPR036454">
    <property type="entry name" value="Amyloid_glyco_heparin-bd_sf"/>
</dbReference>
<evidence type="ECO:0000313" key="13">
    <source>
        <dbReference type="EMBL" id="KAK9511756.1"/>
    </source>
</evidence>
<dbReference type="GO" id="GO:0043005">
    <property type="term" value="C:neuron projection"/>
    <property type="evidence" value="ECO:0007669"/>
    <property type="project" value="TreeGrafter"/>
</dbReference>
<evidence type="ECO:0000259" key="12">
    <source>
        <dbReference type="PROSITE" id="PS51870"/>
    </source>
</evidence>
<dbReference type="InterPro" id="IPR008154">
    <property type="entry name" value="Amyloid_glyco_extra"/>
</dbReference>
<dbReference type="SUPFAM" id="SSF56491">
    <property type="entry name" value="A heparin-binding domain"/>
    <property type="match status" value="1"/>
</dbReference>
<dbReference type="InterPro" id="IPR024329">
    <property type="entry name" value="Amyloid_glyco_E2_domain"/>
</dbReference>
<dbReference type="InterPro" id="IPR011993">
    <property type="entry name" value="PH-like_dom_sf"/>
</dbReference>
<keyword evidence="14" id="KW-1185">Reference proteome</keyword>
<dbReference type="SUPFAM" id="SSF89811">
    <property type="entry name" value="Amyloid beta a4 protein copper binding domain (domain 2)"/>
    <property type="match status" value="1"/>
</dbReference>
<feature type="disulfide bond" evidence="8">
    <location>
        <begin position="101"/>
        <end position="155"/>
    </location>
</feature>
<keyword evidence="2 10" id="KW-0812">Transmembrane</keyword>
<feature type="disulfide bond" evidence="8">
    <location>
        <begin position="67"/>
        <end position="74"/>
    </location>
</feature>
<comment type="subcellular location">
    <subcellularLocation>
        <location evidence="1">Membrane</location>
        <topology evidence="1">Single-pass type I membrane protein</topology>
    </subcellularLocation>
</comment>
<feature type="compositionally biased region" description="Acidic residues" evidence="9">
    <location>
        <begin position="181"/>
        <end position="216"/>
    </location>
</feature>
<feature type="region of interest" description="CuBD subdomain" evidence="8">
    <location>
        <begin position="99"/>
        <end position="157"/>
    </location>
</feature>
<dbReference type="EMBL" id="JAPXFL010000001">
    <property type="protein sequence ID" value="KAK9511756.1"/>
    <property type="molecule type" value="Genomic_DNA"/>
</dbReference>
<feature type="region of interest" description="Disordered" evidence="9">
    <location>
        <begin position="175"/>
        <end position="252"/>
    </location>
</feature>
<feature type="transmembrane region" description="Helical" evidence="10">
    <location>
        <begin position="579"/>
        <end position="601"/>
    </location>
</feature>
<name>A0AAW1DLU7_9HEMI</name>
<dbReference type="Gene3D" id="3.90.570.10">
    <property type="entry name" value="Amyloidogenic glycoprotein, heparin-binding domain"/>
    <property type="match status" value="1"/>
</dbReference>
<dbReference type="Pfam" id="PF10515">
    <property type="entry name" value="APP_amyloid"/>
    <property type="match status" value="1"/>
</dbReference>
<dbReference type="GO" id="GO:0043025">
    <property type="term" value="C:neuronal cell body"/>
    <property type="evidence" value="ECO:0007669"/>
    <property type="project" value="TreeGrafter"/>
</dbReference>
<feature type="disulfide bond" evidence="8">
    <location>
        <begin position="112"/>
        <end position="142"/>
    </location>
</feature>
<evidence type="ECO:0000256" key="2">
    <source>
        <dbReference type="ARBA" id="ARBA00022692"/>
    </source>
</evidence>
<dbReference type="InterPro" id="IPR008155">
    <property type="entry name" value="Amyloid_glyco"/>
</dbReference>
<dbReference type="PROSITE" id="PS51869">
    <property type="entry name" value="APP_E1"/>
    <property type="match status" value="1"/>
</dbReference>
<evidence type="ECO:0000313" key="14">
    <source>
        <dbReference type="Proteomes" id="UP001461498"/>
    </source>
</evidence>
<reference evidence="13 14" key="1">
    <citation type="submission" date="2022-12" db="EMBL/GenBank/DDBJ databases">
        <title>Chromosome-level genome assembly of true bugs.</title>
        <authorList>
            <person name="Ma L."/>
            <person name="Li H."/>
        </authorList>
    </citation>
    <scope>NUCLEOTIDE SEQUENCE [LARGE SCALE GENOMIC DNA]</scope>
    <source>
        <strain evidence="13">Lab_2022b</strain>
    </source>
</reference>
<evidence type="ECO:0000256" key="10">
    <source>
        <dbReference type="SAM" id="Phobius"/>
    </source>
</evidence>
<keyword evidence="5 10" id="KW-0472">Membrane</keyword>
<protein>
    <recommendedName>
        <fullName evidence="15">Beta-amyloid-like protein</fullName>
    </recommendedName>
</protein>
<evidence type="ECO:0000256" key="9">
    <source>
        <dbReference type="SAM" id="MobiDB-lite"/>
    </source>
</evidence>